<dbReference type="OrthoDB" id="550083at2759"/>
<dbReference type="GO" id="GO:0008270">
    <property type="term" value="F:zinc ion binding"/>
    <property type="evidence" value="ECO:0007669"/>
    <property type="project" value="UniProtKB-KW"/>
</dbReference>
<evidence type="ECO:0000256" key="9">
    <source>
        <dbReference type="ARBA" id="ARBA00023163"/>
    </source>
</evidence>
<proteinExistence type="predicted"/>
<evidence type="ECO:0000256" key="3">
    <source>
        <dbReference type="ARBA" id="ARBA00022679"/>
    </source>
</evidence>
<comment type="catalytic activity">
    <reaction evidence="11">
        <text>L-lysyl-[protein] + acetyl-CoA = N(6)-acetyl-L-lysyl-[protein] + CoA + H(+)</text>
        <dbReference type="Rhea" id="RHEA:45948"/>
        <dbReference type="Rhea" id="RHEA-COMP:9752"/>
        <dbReference type="Rhea" id="RHEA-COMP:10731"/>
        <dbReference type="ChEBI" id="CHEBI:15378"/>
        <dbReference type="ChEBI" id="CHEBI:29969"/>
        <dbReference type="ChEBI" id="CHEBI:57287"/>
        <dbReference type="ChEBI" id="CHEBI:57288"/>
        <dbReference type="ChEBI" id="CHEBI:61930"/>
        <dbReference type="EC" id="2.3.1.48"/>
    </reaction>
</comment>
<evidence type="ECO:0000256" key="7">
    <source>
        <dbReference type="ARBA" id="ARBA00022853"/>
    </source>
</evidence>
<dbReference type="SUPFAM" id="SSF57933">
    <property type="entry name" value="TAZ domain"/>
    <property type="match status" value="1"/>
</dbReference>
<dbReference type="GO" id="GO:0003713">
    <property type="term" value="F:transcription coactivator activity"/>
    <property type="evidence" value="ECO:0007669"/>
    <property type="project" value="TreeGrafter"/>
</dbReference>
<feature type="domain" description="TAZ-type" evidence="13">
    <location>
        <begin position="9"/>
        <end position="89"/>
    </location>
</feature>
<feature type="compositionally biased region" description="Polar residues" evidence="12">
    <location>
        <begin position="249"/>
        <end position="258"/>
    </location>
</feature>
<dbReference type="InterPro" id="IPR035898">
    <property type="entry name" value="TAZ_dom_sf"/>
</dbReference>
<dbReference type="EC" id="2.3.1.48" evidence="2"/>
<keyword evidence="3" id="KW-0808">Transferase</keyword>
<evidence type="ECO:0000256" key="4">
    <source>
        <dbReference type="ARBA" id="ARBA00022723"/>
    </source>
</evidence>
<feature type="compositionally biased region" description="Low complexity" evidence="12">
    <location>
        <begin position="279"/>
        <end position="295"/>
    </location>
</feature>
<sequence>MEKAINNGDPAFLETCHRWLLFHFHCIDCGQSEDTCQHGKVCTYGKSTFAHVRGCTRTECSFPRCDLVKSILRHHQACKDEDCQVCSPVCRYQARSKAPPPSPPPPPPPLHPPIMGLAPTLVASPMQQCSEHRPQPPQLSEQPSPQSQKRSSSKAELDVVQTHRDLQQQQQQQEVEQRAGLLFEARHREHKRHLCGSLSRTSGTLDTTTCASGASNGGCKLASAASGSIEAVTELRALQLGRSSERQAEPSTDMSCKQPTPCPSFARQSAPASLEPHLSSSNSSNTGSSGSNNCSSSCNVGGSSLPLSAEAAQLAAPMPGFRVIAGMQQQQQQQQLMQPPLQQQQQLLSQQQCSMPYGPPALTVLLQPPAQQQQQPVAPPVVQPALQPQTALQLQQQLLPDGHRQAIFGPVQFLTPVAFQASSQLLQPPQQQQSLIGDARGVVADGNGGLSTAGGMGLQTNTTSYMSLPYGTWLQPSVQLGAAAPGLAYTVVHHHFGSAGHAGRPNMLLSPAQQQHQQQAPPQQHALGLMMGAAEHVTTGPGLLMGPQQVTGMAPMSLGCGSAATSGTSSGASTGLAAAWGSYQCAGHQRPLLEAQQHLQGSSAATSGGDVAPMLLVPQLAGAI</sequence>
<keyword evidence="9" id="KW-0804">Transcription</keyword>
<dbReference type="SMART" id="SM00551">
    <property type="entry name" value="ZnF_TAZ"/>
    <property type="match status" value="1"/>
</dbReference>
<organism evidence="14 15">
    <name type="scientific">Pleodorina starrii</name>
    <dbReference type="NCBI Taxonomy" id="330485"/>
    <lineage>
        <taxon>Eukaryota</taxon>
        <taxon>Viridiplantae</taxon>
        <taxon>Chlorophyta</taxon>
        <taxon>core chlorophytes</taxon>
        <taxon>Chlorophyceae</taxon>
        <taxon>CS clade</taxon>
        <taxon>Chlamydomonadales</taxon>
        <taxon>Volvocaceae</taxon>
        <taxon>Pleodorina</taxon>
    </lineage>
</organism>
<dbReference type="InterPro" id="IPR013178">
    <property type="entry name" value="Histone_AcTrfase_Rtt109/CBP"/>
</dbReference>
<dbReference type="GO" id="GO:0004402">
    <property type="term" value="F:histone acetyltransferase activity"/>
    <property type="evidence" value="ECO:0007669"/>
    <property type="project" value="InterPro"/>
</dbReference>
<dbReference type="Pfam" id="PF02135">
    <property type="entry name" value="zf-TAZ"/>
    <property type="match status" value="1"/>
</dbReference>
<comment type="subcellular location">
    <subcellularLocation>
        <location evidence="1">Nucleus</location>
    </subcellularLocation>
</comment>
<feature type="region of interest" description="Disordered" evidence="12">
    <location>
        <begin position="95"/>
        <end position="175"/>
    </location>
</feature>
<protein>
    <recommendedName>
        <fullName evidence="2">histone acetyltransferase</fullName>
        <ecNumber evidence="2">2.3.1.48</ecNumber>
    </recommendedName>
</protein>
<dbReference type="AlphaFoldDB" id="A0A9W6F7N3"/>
<keyword evidence="5" id="KW-0863">Zinc-finger</keyword>
<feature type="compositionally biased region" description="Pro residues" evidence="12">
    <location>
        <begin position="98"/>
        <end position="112"/>
    </location>
</feature>
<dbReference type="GO" id="GO:0005667">
    <property type="term" value="C:transcription regulator complex"/>
    <property type="evidence" value="ECO:0007669"/>
    <property type="project" value="TreeGrafter"/>
</dbReference>
<gene>
    <name evidence="14" type="primary">PLEST006958</name>
    <name evidence="14" type="ORF">PLESTB_001392500</name>
</gene>
<dbReference type="EMBL" id="BRXU01000024">
    <property type="protein sequence ID" value="GLC58711.1"/>
    <property type="molecule type" value="Genomic_DNA"/>
</dbReference>
<keyword evidence="4" id="KW-0479">Metal-binding</keyword>
<feature type="compositionally biased region" description="Low complexity" evidence="12">
    <location>
        <begin position="138"/>
        <end position="150"/>
    </location>
</feature>
<dbReference type="InterPro" id="IPR000197">
    <property type="entry name" value="Znf_TAZ"/>
</dbReference>
<keyword evidence="6" id="KW-0862">Zinc</keyword>
<dbReference type="PANTHER" id="PTHR13808">
    <property type="entry name" value="CBP/P300-RELATED"/>
    <property type="match status" value="1"/>
</dbReference>
<evidence type="ECO:0000313" key="15">
    <source>
        <dbReference type="Proteomes" id="UP001165080"/>
    </source>
</evidence>
<evidence type="ECO:0000256" key="1">
    <source>
        <dbReference type="ARBA" id="ARBA00004123"/>
    </source>
</evidence>
<evidence type="ECO:0000256" key="6">
    <source>
        <dbReference type="ARBA" id="ARBA00022833"/>
    </source>
</evidence>
<reference evidence="14 15" key="1">
    <citation type="journal article" date="2023" name="Commun. Biol.">
        <title>Reorganization of the ancestral sex-determining regions during the evolution of trioecy in Pleodorina starrii.</title>
        <authorList>
            <person name="Takahashi K."/>
            <person name="Suzuki S."/>
            <person name="Kawai-Toyooka H."/>
            <person name="Yamamoto K."/>
            <person name="Hamaji T."/>
            <person name="Ootsuki R."/>
            <person name="Yamaguchi H."/>
            <person name="Kawachi M."/>
            <person name="Higashiyama T."/>
            <person name="Nozaki H."/>
        </authorList>
    </citation>
    <scope>NUCLEOTIDE SEQUENCE [LARGE SCALE GENOMIC DNA]</scope>
    <source>
        <strain evidence="14 15">NIES-4479</strain>
    </source>
</reference>
<dbReference type="GO" id="GO:0000123">
    <property type="term" value="C:histone acetyltransferase complex"/>
    <property type="evidence" value="ECO:0007669"/>
    <property type="project" value="TreeGrafter"/>
</dbReference>
<keyword evidence="15" id="KW-1185">Reference proteome</keyword>
<feature type="compositionally biased region" description="Basic and acidic residues" evidence="12">
    <location>
        <begin position="153"/>
        <end position="166"/>
    </location>
</feature>
<dbReference type="PROSITE" id="PS50134">
    <property type="entry name" value="ZF_TAZ"/>
    <property type="match status" value="1"/>
</dbReference>
<evidence type="ECO:0000256" key="8">
    <source>
        <dbReference type="ARBA" id="ARBA00023015"/>
    </source>
</evidence>
<accession>A0A9W6F7N3</accession>
<evidence type="ECO:0000259" key="13">
    <source>
        <dbReference type="PROSITE" id="PS50134"/>
    </source>
</evidence>
<evidence type="ECO:0000256" key="2">
    <source>
        <dbReference type="ARBA" id="ARBA00013184"/>
    </source>
</evidence>
<keyword evidence="10" id="KW-0539">Nucleus</keyword>
<keyword evidence="7" id="KW-0156">Chromatin regulator</keyword>
<dbReference type="Gene3D" id="1.20.1020.10">
    <property type="entry name" value="TAZ domain"/>
    <property type="match status" value="1"/>
</dbReference>
<dbReference type="GO" id="GO:0045944">
    <property type="term" value="P:positive regulation of transcription by RNA polymerase II"/>
    <property type="evidence" value="ECO:0007669"/>
    <property type="project" value="TreeGrafter"/>
</dbReference>
<dbReference type="PANTHER" id="PTHR13808:SF1">
    <property type="entry name" value="HISTONE ACETYLTRANSFERASE"/>
    <property type="match status" value="1"/>
</dbReference>
<evidence type="ECO:0000256" key="11">
    <source>
        <dbReference type="ARBA" id="ARBA00048017"/>
    </source>
</evidence>
<feature type="region of interest" description="Disordered" evidence="12">
    <location>
        <begin position="242"/>
        <end position="295"/>
    </location>
</feature>
<evidence type="ECO:0000256" key="5">
    <source>
        <dbReference type="ARBA" id="ARBA00022771"/>
    </source>
</evidence>
<comment type="caution">
    <text evidence="14">The sequence shown here is derived from an EMBL/GenBank/DDBJ whole genome shotgun (WGS) entry which is preliminary data.</text>
</comment>
<evidence type="ECO:0000256" key="12">
    <source>
        <dbReference type="SAM" id="MobiDB-lite"/>
    </source>
</evidence>
<name>A0A9W6F7N3_9CHLO</name>
<evidence type="ECO:0000313" key="14">
    <source>
        <dbReference type="EMBL" id="GLC58711.1"/>
    </source>
</evidence>
<keyword evidence="8" id="KW-0805">Transcription regulation</keyword>
<dbReference type="GO" id="GO:0005634">
    <property type="term" value="C:nucleus"/>
    <property type="evidence" value="ECO:0007669"/>
    <property type="project" value="UniProtKB-SubCell"/>
</dbReference>
<dbReference type="GO" id="GO:0031490">
    <property type="term" value="F:chromatin DNA binding"/>
    <property type="evidence" value="ECO:0007669"/>
    <property type="project" value="TreeGrafter"/>
</dbReference>
<evidence type="ECO:0000256" key="10">
    <source>
        <dbReference type="ARBA" id="ARBA00023242"/>
    </source>
</evidence>
<dbReference type="Proteomes" id="UP001165080">
    <property type="component" value="Unassembled WGS sequence"/>
</dbReference>